<keyword evidence="1" id="KW-0175">Coiled coil</keyword>
<gene>
    <name evidence="3" type="ORF">OHC33_004699</name>
</gene>
<evidence type="ECO:0000256" key="1">
    <source>
        <dbReference type="SAM" id="Coils"/>
    </source>
</evidence>
<sequence length="119" mass="13526">MNTHTTADVSTQTEFHDYEHEDEDDIFHDALEVRVPPIRREEESATEPQHPLEAANIDVIILNAVLDSCLEEIAALREELTDVYKQRAEAHAEFARIEAVLFEVLGIDHAAECVVCVWD</sequence>
<organism evidence="3 4">
    <name type="scientific">Knufia fluminis</name>
    <dbReference type="NCBI Taxonomy" id="191047"/>
    <lineage>
        <taxon>Eukaryota</taxon>
        <taxon>Fungi</taxon>
        <taxon>Dikarya</taxon>
        <taxon>Ascomycota</taxon>
        <taxon>Pezizomycotina</taxon>
        <taxon>Eurotiomycetes</taxon>
        <taxon>Chaetothyriomycetidae</taxon>
        <taxon>Chaetothyriales</taxon>
        <taxon>Trichomeriaceae</taxon>
        <taxon>Knufia</taxon>
    </lineage>
</organism>
<proteinExistence type="predicted"/>
<evidence type="ECO:0000313" key="3">
    <source>
        <dbReference type="EMBL" id="KAK5954127.1"/>
    </source>
</evidence>
<feature type="compositionally biased region" description="Polar residues" evidence="2">
    <location>
        <begin position="1"/>
        <end position="13"/>
    </location>
</feature>
<name>A0AAN8INF9_9EURO</name>
<dbReference type="EMBL" id="JAKLMC020000009">
    <property type="protein sequence ID" value="KAK5954127.1"/>
    <property type="molecule type" value="Genomic_DNA"/>
</dbReference>
<evidence type="ECO:0000313" key="4">
    <source>
        <dbReference type="Proteomes" id="UP001316803"/>
    </source>
</evidence>
<reference evidence="3 4" key="1">
    <citation type="submission" date="2022-12" db="EMBL/GenBank/DDBJ databases">
        <title>Genomic features and morphological characterization of a novel Knufia sp. strain isolated from spacecraft assembly facility.</title>
        <authorList>
            <person name="Teixeira M."/>
            <person name="Chander A.M."/>
            <person name="Stajich J.E."/>
            <person name="Venkateswaran K."/>
        </authorList>
    </citation>
    <scope>NUCLEOTIDE SEQUENCE [LARGE SCALE GENOMIC DNA]</scope>
    <source>
        <strain evidence="3 4">FJI-L2-BK-P2</strain>
    </source>
</reference>
<dbReference type="Proteomes" id="UP001316803">
    <property type="component" value="Unassembled WGS sequence"/>
</dbReference>
<evidence type="ECO:0000256" key="2">
    <source>
        <dbReference type="SAM" id="MobiDB-lite"/>
    </source>
</evidence>
<comment type="caution">
    <text evidence="3">The sequence shown here is derived from an EMBL/GenBank/DDBJ whole genome shotgun (WGS) entry which is preliminary data.</text>
</comment>
<feature type="coiled-coil region" evidence="1">
    <location>
        <begin position="66"/>
        <end position="93"/>
    </location>
</feature>
<protein>
    <submittedName>
        <fullName evidence="3">Uncharacterized protein</fullName>
    </submittedName>
</protein>
<accession>A0AAN8INF9</accession>
<dbReference type="AlphaFoldDB" id="A0AAN8INF9"/>
<keyword evidence="4" id="KW-1185">Reference proteome</keyword>
<feature type="region of interest" description="Disordered" evidence="2">
    <location>
        <begin position="1"/>
        <end position="22"/>
    </location>
</feature>